<dbReference type="Proteomes" id="UP001177769">
    <property type="component" value="Chromosome"/>
</dbReference>
<keyword evidence="4 7" id="KW-1133">Transmembrane helix</keyword>
<evidence type="ECO:0000256" key="5">
    <source>
        <dbReference type="ARBA" id="ARBA00023136"/>
    </source>
</evidence>
<evidence type="ECO:0000256" key="2">
    <source>
        <dbReference type="ARBA" id="ARBA00022475"/>
    </source>
</evidence>
<accession>A0AA95NJK4</accession>
<dbReference type="KEGG" id="pais:PFX98_09385"/>
<evidence type="ECO:0000256" key="1">
    <source>
        <dbReference type="ARBA" id="ARBA00004651"/>
    </source>
</evidence>
<evidence type="ECO:0000256" key="6">
    <source>
        <dbReference type="SAM" id="MobiDB-lite"/>
    </source>
</evidence>
<evidence type="ECO:0000313" key="9">
    <source>
        <dbReference type="Proteomes" id="UP001177769"/>
    </source>
</evidence>
<proteinExistence type="predicted"/>
<evidence type="ECO:0000313" key="8">
    <source>
        <dbReference type="EMBL" id="WIT13814.1"/>
    </source>
</evidence>
<dbReference type="GO" id="GO:0005886">
    <property type="term" value="C:plasma membrane"/>
    <property type="evidence" value="ECO:0007669"/>
    <property type="project" value="UniProtKB-SubCell"/>
</dbReference>
<evidence type="ECO:0000256" key="3">
    <source>
        <dbReference type="ARBA" id="ARBA00022692"/>
    </source>
</evidence>
<feature type="compositionally biased region" description="Basic and acidic residues" evidence="6">
    <location>
        <begin position="1"/>
        <end position="10"/>
    </location>
</feature>
<name>A0AA95NJK4_9BURK</name>
<reference evidence="8" key="1">
    <citation type="submission" date="2023-01" db="EMBL/GenBank/DDBJ databases">
        <title>Whole genome sequence of Paucibacter sp. S2-9 isolated from pond sediment.</title>
        <authorList>
            <person name="Jung J.Y."/>
        </authorList>
    </citation>
    <scope>NUCLEOTIDE SEQUENCE</scope>
    <source>
        <strain evidence="8">S2-9</strain>
    </source>
</reference>
<feature type="transmembrane region" description="Helical" evidence="7">
    <location>
        <begin position="110"/>
        <end position="134"/>
    </location>
</feature>
<dbReference type="RefSeq" id="WP_285234934.1">
    <property type="nucleotide sequence ID" value="NZ_CP116346.1"/>
</dbReference>
<keyword evidence="3 7" id="KW-0812">Transmembrane</keyword>
<protein>
    <submittedName>
        <fullName evidence="8">ATP synthase subunit I</fullName>
    </submittedName>
</protein>
<gene>
    <name evidence="8" type="ORF">PFX98_09385</name>
</gene>
<evidence type="ECO:0000256" key="7">
    <source>
        <dbReference type="SAM" id="Phobius"/>
    </source>
</evidence>
<sequence>MSPENLRARDNAAPQARPDDAWGDEVGEEPFKVLSREEAQSLRAGWPKWSPWRLVMVQALAGVVMAALWWLFTQESSKAWSALCGAIAVVVPNGLMAWGATRRTVTDAGAALLSMMFWESVKILLAIAILVVVAKRVADLSWLAMLVTMILCLKVNWLVLLTRGRSTSISDGN</sequence>
<keyword evidence="5 7" id="KW-0472">Membrane</keyword>
<dbReference type="AlphaFoldDB" id="A0AA95NJK4"/>
<comment type="subcellular location">
    <subcellularLocation>
        <location evidence="1">Cell membrane</location>
        <topology evidence="1">Multi-pass membrane protein</topology>
    </subcellularLocation>
</comment>
<keyword evidence="9" id="KW-1185">Reference proteome</keyword>
<organism evidence="8 9">
    <name type="scientific">Paucibacter sediminis</name>
    <dbReference type="NCBI Taxonomy" id="3019553"/>
    <lineage>
        <taxon>Bacteria</taxon>
        <taxon>Pseudomonadati</taxon>
        <taxon>Pseudomonadota</taxon>
        <taxon>Betaproteobacteria</taxon>
        <taxon>Burkholderiales</taxon>
        <taxon>Sphaerotilaceae</taxon>
        <taxon>Roseateles</taxon>
    </lineage>
</organism>
<feature type="transmembrane region" description="Helical" evidence="7">
    <location>
        <begin position="52"/>
        <end position="72"/>
    </location>
</feature>
<feature type="transmembrane region" description="Helical" evidence="7">
    <location>
        <begin position="78"/>
        <end position="98"/>
    </location>
</feature>
<dbReference type="Pfam" id="PF03899">
    <property type="entry name" value="ATP-synt_I"/>
    <property type="match status" value="1"/>
</dbReference>
<evidence type="ECO:0000256" key="4">
    <source>
        <dbReference type="ARBA" id="ARBA00022989"/>
    </source>
</evidence>
<feature type="region of interest" description="Disordered" evidence="6">
    <location>
        <begin position="1"/>
        <end position="25"/>
    </location>
</feature>
<dbReference type="EMBL" id="CP116346">
    <property type="protein sequence ID" value="WIT13814.1"/>
    <property type="molecule type" value="Genomic_DNA"/>
</dbReference>
<dbReference type="InterPro" id="IPR005598">
    <property type="entry name" value="ATP_synth_I"/>
</dbReference>
<feature type="transmembrane region" description="Helical" evidence="7">
    <location>
        <begin position="140"/>
        <end position="160"/>
    </location>
</feature>
<keyword evidence="2" id="KW-1003">Cell membrane</keyword>